<proteinExistence type="predicted"/>
<evidence type="ECO:0000313" key="1">
    <source>
        <dbReference type="EMBL" id="KNZ46703.1"/>
    </source>
</evidence>
<dbReference type="EMBL" id="LAVV01012408">
    <property type="protein sequence ID" value="KNZ46703.1"/>
    <property type="molecule type" value="Genomic_DNA"/>
</dbReference>
<reference evidence="1 2" key="1">
    <citation type="submission" date="2015-08" db="EMBL/GenBank/DDBJ databases">
        <title>Next Generation Sequencing and Analysis of the Genome of Puccinia sorghi L Schw, the Causal Agent of Maize Common Rust.</title>
        <authorList>
            <person name="Rochi L."/>
            <person name="Burguener G."/>
            <person name="Darino M."/>
            <person name="Turjanski A."/>
            <person name="Kreff E."/>
            <person name="Dieguez M.J."/>
            <person name="Sacco F."/>
        </authorList>
    </citation>
    <scope>NUCLEOTIDE SEQUENCE [LARGE SCALE GENOMIC DNA]</scope>
    <source>
        <strain evidence="1 2">RO10H11247</strain>
    </source>
</reference>
<keyword evidence="2" id="KW-1185">Reference proteome</keyword>
<dbReference type="VEuPathDB" id="FungiDB:VP01_7021g1"/>
<accession>A0A0L6UDS3</accession>
<evidence type="ECO:0000313" key="2">
    <source>
        <dbReference type="Proteomes" id="UP000037035"/>
    </source>
</evidence>
<feature type="non-terminal residue" evidence="1">
    <location>
        <position position="1"/>
    </location>
</feature>
<dbReference type="AlphaFoldDB" id="A0A0L6UDS3"/>
<organism evidence="1 2">
    <name type="scientific">Puccinia sorghi</name>
    <dbReference type="NCBI Taxonomy" id="27349"/>
    <lineage>
        <taxon>Eukaryota</taxon>
        <taxon>Fungi</taxon>
        <taxon>Dikarya</taxon>
        <taxon>Basidiomycota</taxon>
        <taxon>Pucciniomycotina</taxon>
        <taxon>Pucciniomycetes</taxon>
        <taxon>Pucciniales</taxon>
        <taxon>Pucciniaceae</taxon>
        <taxon>Puccinia</taxon>
    </lineage>
</organism>
<gene>
    <name evidence="1" type="ORF">VP01_7021g1</name>
</gene>
<sequence length="134" mass="15820">NIKKLVSIKLSTKEVLREEMFALESNSSKQETLFLVNHCQKTGTQIDNEMTIIEKQLKFSYNTSKLIEHFMLFKCTAHWRRTVSHHIQHSNTNSYILNSYSHSTTRWNEVLFDEKVQPISKKYTKPQEGFIPIE</sequence>
<comment type="caution">
    <text evidence="1">The sequence shown here is derived from an EMBL/GenBank/DDBJ whole genome shotgun (WGS) entry which is preliminary data.</text>
</comment>
<protein>
    <submittedName>
        <fullName evidence="1">Uncharacterized protein</fullName>
    </submittedName>
</protein>
<dbReference type="Proteomes" id="UP000037035">
    <property type="component" value="Unassembled WGS sequence"/>
</dbReference>
<name>A0A0L6UDS3_9BASI</name>